<gene>
    <name evidence="1" type="ORF">GC105_16345</name>
</gene>
<dbReference type="InterPro" id="IPR010985">
    <property type="entry name" value="Ribbon_hlx_hlx"/>
</dbReference>
<dbReference type="GO" id="GO:0006355">
    <property type="term" value="P:regulation of DNA-templated transcription"/>
    <property type="evidence" value="ECO:0007669"/>
    <property type="project" value="InterPro"/>
</dbReference>
<sequence length="125" mass="14332">MGDKKIIVPKGHTKPSITTTIRLKPEIMSKIEEYAKVTNRPKSQIINMCLIYSIDKIEIADPQIVNEIVVSNPLCEGFSIRIKEDIIKKLDIISKKAYISKNQIINICLEYSLNDINIKENKFNK</sequence>
<comment type="caution">
    <text evidence="1">The sequence shown here is derived from an EMBL/GenBank/DDBJ whole genome shotgun (WGS) entry which is preliminary data.</text>
</comment>
<dbReference type="AlphaFoldDB" id="A0A6A7KDV5"/>
<name>A0A6A7KDV5_9FIRM</name>
<dbReference type="EMBL" id="WHNX01000063">
    <property type="protein sequence ID" value="MPW27337.1"/>
    <property type="molecule type" value="Genomic_DNA"/>
</dbReference>
<proteinExistence type="predicted"/>
<accession>A0A6A7KDV5</accession>
<evidence type="ECO:0008006" key="3">
    <source>
        <dbReference type="Google" id="ProtNLM"/>
    </source>
</evidence>
<protein>
    <recommendedName>
        <fullName evidence="3">CopG family transcriptional regulator</fullName>
    </recommendedName>
</protein>
<evidence type="ECO:0000313" key="1">
    <source>
        <dbReference type="EMBL" id="MPW27337.1"/>
    </source>
</evidence>
<organism evidence="1 2">
    <name type="scientific">Alkalibaculum sporogenes</name>
    <dbReference type="NCBI Taxonomy" id="2655001"/>
    <lineage>
        <taxon>Bacteria</taxon>
        <taxon>Bacillati</taxon>
        <taxon>Bacillota</taxon>
        <taxon>Clostridia</taxon>
        <taxon>Eubacteriales</taxon>
        <taxon>Eubacteriaceae</taxon>
        <taxon>Alkalibaculum</taxon>
    </lineage>
</organism>
<reference evidence="1 2" key="1">
    <citation type="submission" date="2019-10" db="EMBL/GenBank/DDBJ databases">
        <title>Alkalibaculum tamaniensis sp.nov., a new alkaliphilic acetogen, isolated on methoxylated aromatics from a mud volcano.</title>
        <authorList>
            <person name="Khomyakova M.A."/>
            <person name="Merkel A.Y."/>
            <person name="Bonch-Osmolovskaya E.A."/>
            <person name="Slobodkin A.I."/>
        </authorList>
    </citation>
    <scope>NUCLEOTIDE SEQUENCE [LARGE SCALE GENOMIC DNA]</scope>
    <source>
        <strain evidence="1 2">M08DMB</strain>
    </source>
</reference>
<evidence type="ECO:0000313" key="2">
    <source>
        <dbReference type="Proteomes" id="UP000440004"/>
    </source>
</evidence>
<dbReference type="SUPFAM" id="SSF47598">
    <property type="entry name" value="Ribbon-helix-helix"/>
    <property type="match status" value="1"/>
</dbReference>
<dbReference type="Proteomes" id="UP000440004">
    <property type="component" value="Unassembled WGS sequence"/>
</dbReference>
<dbReference type="RefSeq" id="WP_152806974.1">
    <property type="nucleotide sequence ID" value="NZ_WHNX01000063.1"/>
</dbReference>
<keyword evidence="2" id="KW-1185">Reference proteome</keyword>